<dbReference type="AlphaFoldDB" id="A0A8T1MXK4"/>
<name>A0A8T1MXK4_CLOSI</name>
<comment type="caution">
    <text evidence="1">The sequence shown here is derived from an EMBL/GenBank/DDBJ whole genome shotgun (WGS) entry which is preliminary data.</text>
</comment>
<keyword evidence="2" id="KW-1185">Reference proteome</keyword>
<organism evidence="1 2">
    <name type="scientific">Clonorchis sinensis</name>
    <name type="common">Chinese liver fluke</name>
    <dbReference type="NCBI Taxonomy" id="79923"/>
    <lineage>
        <taxon>Eukaryota</taxon>
        <taxon>Metazoa</taxon>
        <taxon>Spiralia</taxon>
        <taxon>Lophotrochozoa</taxon>
        <taxon>Platyhelminthes</taxon>
        <taxon>Trematoda</taxon>
        <taxon>Digenea</taxon>
        <taxon>Opisthorchiida</taxon>
        <taxon>Opisthorchiata</taxon>
        <taxon>Opisthorchiidae</taxon>
        <taxon>Clonorchis</taxon>
    </lineage>
</organism>
<dbReference type="EMBL" id="NIRI02000010">
    <property type="protein sequence ID" value="KAG5453638.1"/>
    <property type="molecule type" value="Genomic_DNA"/>
</dbReference>
<reference evidence="1 2" key="1">
    <citation type="journal article" date="2018" name="Biotechnol. Adv.">
        <title>Improved genomic resources and new bioinformatic workflow for the carcinogenic parasite Clonorchis sinensis: Biotechnological implications.</title>
        <authorList>
            <person name="Wang D."/>
            <person name="Korhonen P.K."/>
            <person name="Gasser R.B."/>
            <person name="Young N.D."/>
        </authorList>
    </citation>
    <scope>NUCLEOTIDE SEQUENCE [LARGE SCALE GENOMIC DNA]</scope>
    <source>
        <strain evidence="1">Cs-k2</strain>
    </source>
</reference>
<proteinExistence type="predicted"/>
<evidence type="ECO:0000313" key="2">
    <source>
        <dbReference type="Proteomes" id="UP000286415"/>
    </source>
</evidence>
<sequence>MQTVYRGRAETTSICLKLVIKLREKVTSHAINIQGQVDPSNSTRHLAKAPMKPRCSHWFRIIPIWDNQSINQSTTSEISSDLIWGKSCVSKTFKPKLTDGAYYELALSLSSCYHDQFRSIKCPD</sequence>
<dbReference type="Proteomes" id="UP000286415">
    <property type="component" value="Unassembled WGS sequence"/>
</dbReference>
<evidence type="ECO:0000313" key="1">
    <source>
        <dbReference type="EMBL" id="KAG5453638.1"/>
    </source>
</evidence>
<reference evidence="1 2" key="2">
    <citation type="journal article" date="2021" name="Genomics">
        <title>High-quality reference genome for Clonorchis sinensis.</title>
        <authorList>
            <person name="Young N.D."/>
            <person name="Stroehlein A.J."/>
            <person name="Kinkar L."/>
            <person name="Wang T."/>
            <person name="Sohn W.M."/>
            <person name="Chang B.C.H."/>
            <person name="Kaur P."/>
            <person name="Weisz D."/>
            <person name="Dudchenko O."/>
            <person name="Aiden E.L."/>
            <person name="Korhonen P.K."/>
            <person name="Gasser R.B."/>
        </authorList>
    </citation>
    <scope>NUCLEOTIDE SEQUENCE [LARGE SCALE GENOMIC DNA]</scope>
    <source>
        <strain evidence="1">Cs-k2</strain>
    </source>
</reference>
<gene>
    <name evidence="1" type="ORF">CSKR_201790</name>
</gene>
<accession>A0A8T1MXK4</accession>
<protein>
    <submittedName>
        <fullName evidence="1">Uncharacterized protein</fullName>
    </submittedName>
</protein>